<name>A0A2P2NQ93_RHIMU</name>
<evidence type="ECO:0000313" key="1">
    <source>
        <dbReference type="EMBL" id="MBX44672.1"/>
    </source>
</evidence>
<organism evidence="1">
    <name type="scientific">Rhizophora mucronata</name>
    <name type="common">Asiatic mangrove</name>
    <dbReference type="NCBI Taxonomy" id="61149"/>
    <lineage>
        <taxon>Eukaryota</taxon>
        <taxon>Viridiplantae</taxon>
        <taxon>Streptophyta</taxon>
        <taxon>Embryophyta</taxon>
        <taxon>Tracheophyta</taxon>
        <taxon>Spermatophyta</taxon>
        <taxon>Magnoliopsida</taxon>
        <taxon>eudicotyledons</taxon>
        <taxon>Gunneridae</taxon>
        <taxon>Pentapetalae</taxon>
        <taxon>rosids</taxon>
        <taxon>fabids</taxon>
        <taxon>Malpighiales</taxon>
        <taxon>Rhizophoraceae</taxon>
        <taxon>Rhizophora</taxon>
    </lineage>
</organism>
<protein>
    <submittedName>
        <fullName evidence="1">Uncharacterized protein</fullName>
    </submittedName>
</protein>
<dbReference type="AlphaFoldDB" id="A0A2P2NQ93"/>
<proteinExistence type="predicted"/>
<reference evidence="1" key="1">
    <citation type="submission" date="2018-02" db="EMBL/GenBank/DDBJ databases">
        <title>Rhizophora mucronata_Transcriptome.</title>
        <authorList>
            <person name="Meera S.P."/>
            <person name="Sreeshan A."/>
            <person name="Augustine A."/>
        </authorList>
    </citation>
    <scope>NUCLEOTIDE SEQUENCE</scope>
    <source>
        <tissue evidence="1">Leaf</tissue>
    </source>
</reference>
<dbReference type="EMBL" id="GGEC01064188">
    <property type="protein sequence ID" value="MBX44672.1"/>
    <property type="molecule type" value="Transcribed_RNA"/>
</dbReference>
<sequence>MLGPLASSKLIVNLNISHMYSTAAALFWANQFIFQLHMTKHVILLQVSHWERS</sequence>
<accession>A0A2P2NQ93</accession>